<proteinExistence type="predicted"/>
<feature type="compositionally biased region" description="Basic and acidic residues" evidence="1">
    <location>
        <begin position="1302"/>
        <end position="1347"/>
    </location>
</feature>
<evidence type="ECO:0000313" key="3">
    <source>
        <dbReference type="EMBL" id="CAL5989797.1"/>
    </source>
</evidence>
<accession>A0AA86TPS2</accession>
<sequence length="1471" mass="172367">MTLLLAPELTSHDFDSNYSICLTGQRILVYSNQQPVYQIDSLDKIYGATVYRDRLYVVTKSSEDHALFVYDAELGGLIQKFNLQMVTEPDYCQFHYYDTLYLICYQNGADSIRMVKVIGDVAFKLKLRLQTQESNIYKVNIQKSVDFAFYKNYFFCFIPDTQQLFKWVIPEAQAEDQIYFTFMSGEPKRLGSAVFLYQNNQSFYQLFINANEYFDGSFQLEQSNTFFEVVQFENSFILIRDTSRLHFNSKQLMLQFLNAKNVQWTQKIEKEAIKVLPNLINNYDQMILMQKYEDGIMKIQIQFTNLKKLYNYPCKYATCKCVGFVFIHKDRLVVALKSERSVRIIVLSQETDVPAEILTEFKACDKVEFQFDQQHTELDSLDQLLFSATYDTYSTIQTAEREMIKVQGKIIDFSARENQICYITETAIGIIENNQSVFQMPLLEAKSCYVASRNCFLFLTKEKLHLIIYQNCKIYQYTEDVMKYVANQIRFMDGFIELYGSQNFKLQSNASHTIQLYQALQNNSDRQVVIRLLQNLKEPSYDGSVFVKHIHKRPDKEALISILLQKFPHNEEILFYAIDFYNEKSFLIQIIELMWRAQRHKQFSIFAKIIGKIDKANYSKFYPYLRTHHEFEQLDSAFVNFILFTILKKNPPMFVIYSKTLGIPDHMIVEQLDAYKTDLLKELNEKQVFVYARQCIQQNLQQSNIKVMSGTVQEQFITLMQTLIQLYNINPISGQVLSDKEDYRNKFQKLQIDPEFCLTPMKYNYLKQQVFGSREKDYALQETRLMRYLPVYNIKNVKQFDESLFQVVPDNFLSNTAQTLQQGDWDDEDDKKTKKLKKISIKTKDENVSPNQISVGALPKIDLSMMQAIKIPQFVAPQMSLFEPRKDSESTISVSADMSKVPSALNLNIPQLPSIVHNTSVPLIIPTNAPVINANPIDTEKKETHDWNNWEQKQEGPKEKQNWDNEWKEEKAENAWDNNWDHKPEVKDEEVKQEPKEEIAEQKEEQNDWNDNWEQKQEVKVEEAKVEEDNEGWDQKPKEDPINDQQQEVKQKDWNNWEVKVEKDEQNNFEDQKEENRETKVEKQNNEAPKENWDNKNWAQNEVNNQNTFDPNFEHKETLNNWEIQQAQTNQNGAEQQNNVNVTGNFFDPFSVQNGETHLNGNETKSENQINNEVMQINETEVKEETKKEENVEVIKEEGERKEQIKENNETVQENIQETEVDNKIEENKQAKKQEQQQDNQLINEQILENNTSLQTEPVVENTVKQADVVIPSEFDPFNSEPKMHLELHQEEIELVQTAPEPKSEPIVETKPMIKEEPKHEIHNEPKRSEEHSSHMSRSQEHSDKSLSKSSITSFAPAKIKYQVKNPVVQPVTTVDPFGFEPVKPKPVMNAKAEEANQLHNQPFQPKTQEHDPFDLMGNAQPQHVKITQSNAVLEFTKNSPHTESNPFMKTVKKEEPKKKEEAKVENLLDF</sequence>
<feature type="compositionally biased region" description="Low complexity" evidence="1">
    <location>
        <begin position="1237"/>
        <end position="1247"/>
    </location>
</feature>
<gene>
    <name evidence="3" type="ORF">HINF_LOCUS11034</name>
    <name evidence="2" type="ORF">HINF_LOCUS9917</name>
</gene>
<feature type="compositionally biased region" description="Basic and acidic residues" evidence="1">
    <location>
        <begin position="1183"/>
        <end position="1209"/>
    </location>
</feature>
<feature type="compositionally biased region" description="Basic and acidic residues" evidence="1">
    <location>
        <begin position="1013"/>
        <end position="1024"/>
    </location>
</feature>
<feature type="compositionally biased region" description="Basic and acidic residues" evidence="1">
    <location>
        <begin position="1033"/>
        <end position="1094"/>
    </location>
</feature>
<evidence type="ECO:0000313" key="2">
    <source>
        <dbReference type="EMBL" id="CAI9922272.1"/>
    </source>
</evidence>
<feature type="compositionally biased region" description="Basic and acidic residues" evidence="1">
    <location>
        <begin position="1452"/>
        <end position="1471"/>
    </location>
</feature>
<feature type="region of interest" description="Disordered" evidence="1">
    <location>
        <begin position="1436"/>
        <end position="1471"/>
    </location>
</feature>
<feature type="compositionally biased region" description="Basic and acidic residues" evidence="1">
    <location>
        <begin position="1283"/>
        <end position="1292"/>
    </location>
</feature>
<comment type="caution">
    <text evidence="2">The sequence shown here is derived from an EMBL/GenBank/DDBJ whole genome shotgun (WGS) entry which is preliminary data.</text>
</comment>
<feature type="region of interest" description="Disordered" evidence="1">
    <location>
        <begin position="1183"/>
        <end position="1260"/>
    </location>
</feature>
<dbReference type="EMBL" id="CAXDID020000024">
    <property type="protein sequence ID" value="CAL5989797.1"/>
    <property type="molecule type" value="Genomic_DNA"/>
</dbReference>
<reference evidence="3 4" key="2">
    <citation type="submission" date="2024-07" db="EMBL/GenBank/DDBJ databases">
        <authorList>
            <person name="Akdeniz Z."/>
        </authorList>
    </citation>
    <scope>NUCLEOTIDE SEQUENCE [LARGE SCALE GENOMIC DNA]</scope>
</reference>
<keyword evidence="4" id="KW-1185">Reference proteome</keyword>
<dbReference type="Proteomes" id="UP001642409">
    <property type="component" value="Unassembled WGS sequence"/>
</dbReference>
<feature type="region of interest" description="Disordered" evidence="1">
    <location>
        <begin position="942"/>
        <end position="1097"/>
    </location>
</feature>
<evidence type="ECO:0000313" key="4">
    <source>
        <dbReference type="Proteomes" id="UP001642409"/>
    </source>
</evidence>
<feature type="region of interest" description="Disordered" evidence="1">
    <location>
        <begin position="1283"/>
        <end position="1351"/>
    </location>
</feature>
<feature type="compositionally biased region" description="Basic and acidic residues" evidence="1">
    <location>
        <begin position="942"/>
        <end position="1006"/>
    </location>
</feature>
<organism evidence="2">
    <name type="scientific">Hexamita inflata</name>
    <dbReference type="NCBI Taxonomy" id="28002"/>
    <lineage>
        <taxon>Eukaryota</taxon>
        <taxon>Metamonada</taxon>
        <taxon>Diplomonadida</taxon>
        <taxon>Hexamitidae</taxon>
        <taxon>Hexamitinae</taxon>
        <taxon>Hexamita</taxon>
    </lineage>
</organism>
<feature type="compositionally biased region" description="Basic and acidic residues" evidence="1">
    <location>
        <begin position="1221"/>
        <end position="1236"/>
    </location>
</feature>
<feature type="compositionally biased region" description="Polar residues" evidence="1">
    <location>
        <begin position="1436"/>
        <end position="1448"/>
    </location>
</feature>
<name>A0AA86TPS2_9EUKA</name>
<protein>
    <submittedName>
        <fullName evidence="2">Uncharacterized protein</fullName>
    </submittedName>
</protein>
<feature type="region of interest" description="Disordered" evidence="1">
    <location>
        <begin position="1399"/>
        <end position="1418"/>
    </location>
</feature>
<reference evidence="2" key="1">
    <citation type="submission" date="2023-06" db="EMBL/GenBank/DDBJ databases">
        <authorList>
            <person name="Kurt Z."/>
        </authorList>
    </citation>
    <scope>NUCLEOTIDE SEQUENCE</scope>
</reference>
<evidence type="ECO:0000256" key="1">
    <source>
        <dbReference type="SAM" id="MobiDB-lite"/>
    </source>
</evidence>
<dbReference type="EMBL" id="CATOUU010000248">
    <property type="protein sequence ID" value="CAI9922272.1"/>
    <property type="molecule type" value="Genomic_DNA"/>
</dbReference>